<dbReference type="InterPro" id="IPR013766">
    <property type="entry name" value="Thioredoxin_domain"/>
</dbReference>
<dbReference type="GO" id="GO:0004601">
    <property type="term" value="F:peroxidase activity"/>
    <property type="evidence" value="ECO:0007669"/>
    <property type="project" value="UniProtKB-KW"/>
</dbReference>
<keyword evidence="3" id="KW-0560">Oxidoreductase</keyword>
<gene>
    <name evidence="7" type="ORF">FYJ26_06470</name>
</gene>
<evidence type="ECO:0000256" key="4">
    <source>
        <dbReference type="ARBA" id="ARBA00023284"/>
    </source>
</evidence>
<evidence type="ECO:0000256" key="3">
    <source>
        <dbReference type="ARBA" id="ARBA00023002"/>
    </source>
</evidence>
<dbReference type="InterPro" id="IPR000866">
    <property type="entry name" value="AhpC/TSA"/>
</dbReference>
<name>A0A6N7VVL8_9FIRM</name>
<keyword evidence="1" id="KW-0575">Peroxidase</keyword>
<dbReference type="Pfam" id="PF00578">
    <property type="entry name" value="AhpC-TSA"/>
    <property type="match status" value="1"/>
</dbReference>
<evidence type="ECO:0000259" key="6">
    <source>
        <dbReference type="PROSITE" id="PS51352"/>
    </source>
</evidence>
<proteinExistence type="predicted"/>
<comment type="caution">
    <text evidence="7">The sequence shown here is derived from an EMBL/GenBank/DDBJ whole genome shotgun (WGS) entry which is preliminary data.</text>
</comment>
<protein>
    <submittedName>
        <fullName evidence="7">Redoxin domain-containing protein</fullName>
    </submittedName>
</protein>
<dbReference type="EMBL" id="VULQ01000006">
    <property type="protein sequence ID" value="MSS78064.1"/>
    <property type="molecule type" value="Genomic_DNA"/>
</dbReference>
<dbReference type="InterPro" id="IPR036249">
    <property type="entry name" value="Thioredoxin-like_sf"/>
</dbReference>
<keyword evidence="2" id="KW-0049">Antioxidant</keyword>
<dbReference type="Gene3D" id="3.40.30.10">
    <property type="entry name" value="Glutaredoxin"/>
    <property type="match status" value="1"/>
</dbReference>
<dbReference type="RefSeq" id="WP_154540817.1">
    <property type="nucleotide sequence ID" value="NZ_VULQ01000006.1"/>
</dbReference>
<dbReference type="InterPro" id="IPR024706">
    <property type="entry name" value="Peroxiredoxin_AhpC-typ"/>
</dbReference>
<dbReference type="PROSITE" id="PS51352">
    <property type="entry name" value="THIOREDOXIN_2"/>
    <property type="match status" value="1"/>
</dbReference>
<dbReference type="AlphaFoldDB" id="A0A6N7VVL8"/>
<dbReference type="InterPro" id="IPR050455">
    <property type="entry name" value="Tpx_Peroxidase_subfamily"/>
</dbReference>
<evidence type="ECO:0000313" key="8">
    <source>
        <dbReference type="Proteomes" id="UP000441925"/>
    </source>
</evidence>
<evidence type="ECO:0000256" key="2">
    <source>
        <dbReference type="ARBA" id="ARBA00022862"/>
    </source>
</evidence>
<dbReference type="PIRSF" id="PIRSF000239">
    <property type="entry name" value="AHPC"/>
    <property type="match status" value="1"/>
</dbReference>
<keyword evidence="4" id="KW-0676">Redox-active center</keyword>
<dbReference type="PANTHER" id="PTHR43110">
    <property type="entry name" value="THIOL PEROXIDASE"/>
    <property type="match status" value="1"/>
</dbReference>
<dbReference type="PANTHER" id="PTHR43110:SF1">
    <property type="entry name" value="THIOL PEROXIDASE"/>
    <property type="match status" value="1"/>
</dbReference>
<feature type="domain" description="Thioredoxin" evidence="6">
    <location>
        <begin position="4"/>
        <end position="151"/>
    </location>
</feature>
<evidence type="ECO:0000313" key="7">
    <source>
        <dbReference type="EMBL" id="MSS78064.1"/>
    </source>
</evidence>
<feature type="active site" description="Cysteine sulfenic acid (-SOH) intermediate; for peroxidase activity" evidence="5">
    <location>
        <position position="46"/>
    </location>
</feature>
<dbReference type="Proteomes" id="UP000441925">
    <property type="component" value="Unassembled WGS sequence"/>
</dbReference>
<evidence type="ECO:0000256" key="1">
    <source>
        <dbReference type="ARBA" id="ARBA00022559"/>
    </source>
</evidence>
<dbReference type="SUPFAM" id="SSF52833">
    <property type="entry name" value="Thioredoxin-like"/>
    <property type="match status" value="1"/>
</dbReference>
<reference evidence="7 8" key="1">
    <citation type="submission" date="2019-08" db="EMBL/GenBank/DDBJ databases">
        <title>In-depth cultivation of the pig gut microbiome towards novel bacterial diversity and tailored functional studies.</title>
        <authorList>
            <person name="Wylensek D."/>
            <person name="Hitch T.C.A."/>
            <person name="Clavel T."/>
        </authorList>
    </citation>
    <scope>NUCLEOTIDE SEQUENCE [LARGE SCALE GENOMIC DNA]</scope>
    <source>
        <strain evidence="7 8">WCA-380-WT-2B</strain>
    </source>
</reference>
<keyword evidence="8" id="KW-1185">Reference proteome</keyword>
<evidence type="ECO:0000256" key="5">
    <source>
        <dbReference type="PIRSR" id="PIRSR000239-1"/>
    </source>
</evidence>
<accession>A0A6N7VVL8</accession>
<organism evidence="7 8">
    <name type="scientific">Anaerococcus porci</name>
    <dbReference type="NCBI Taxonomy" id="2652269"/>
    <lineage>
        <taxon>Bacteria</taxon>
        <taxon>Bacillati</taxon>
        <taxon>Bacillota</taxon>
        <taxon>Tissierellia</taxon>
        <taxon>Tissierellales</taxon>
        <taxon>Peptoniphilaceae</taxon>
        <taxon>Anaerococcus</taxon>
    </lineage>
</organism>
<sequence length="151" mass="16978">MTIIKKGEKAPLFNIKDQNAKDVNLEDFKGKKVILSSHPLAFTAVCTDQMRSLERNFDRIQEKGETVVIGLSIDPQPSKKAWASAINIDKVRLASDFFPLGKVAKAYGIFNEENSASKRANIIIDEEGIVKWSKEYPQTELPDIEEVIKNL</sequence>